<dbReference type="PROSITE" id="PS50109">
    <property type="entry name" value="HIS_KIN"/>
    <property type="match status" value="1"/>
</dbReference>
<feature type="domain" description="Histidine kinase" evidence="15">
    <location>
        <begin position="332"/>
        <end position="527"/>
    </location>
</feature>
<keyword evidence="12" id="KW-0902">Two-component regulatory system</keyword>
<dbReference type="InterPro" id="IPR004358">
    <property type="entry name" value="Sig_transdc_His_kin-like_C"/>
</dbReference>
<dbReference type="InterPro" id="IPR039506">
    <property type="entry name" value="SPOB_a"/>
</dbReference>
<gene>
    <name evidence="16" type="ORF">SAMN05421790_10348</name>
</gene>
<dbReference type="Gene3D" id="3.30.565.10">
    <property type="entry name" value="Histidine kinase-like ATPase, C-terminal domain"/>
    <property type="match status" value="1"/>
</dbReference>
<dbReference type="PANTHER" id="PTHR43547:SF10">
    <property type="entry name" value="SENSOR HISTIDINE KINASE DCUS"/>
    <property type="match status" value="1"/>
</dbReference>
<keyword evidence="10" id="KW-0067">ATP-binding</keyword>
<comment type="catalytic activity">
    <reaction evidence="1">
        <text>ATP + protein L-histidine = ADP + protein N-phospho-L-histidine.</text>
        <dbReference type="EC" id="2.7.13.3"/>
    </reaction>
</comment>
<dbReference type="Proteomes" id="UP000186795">
    <property type="component" value="Unassembled WGS sequence"/>
</dbReference>
<dbReference type="CDD" id="cd00130">
    <property type="entry name" value="PAS"/>
    <property type="match status" value="1"/>
</dbReference>
<dbReference type="InterPro" id="IPR016120">
    <property type="entry name" value="Sig_transdc_His_kin_SpoOB"/>
</dbReference>
<evidence type="ECO:0000256" key="1">
    <source>
        <dbReference type="ARBA" id="ARBA00000085"/>
    </source>
</evidence>
<dbReference type="Gene3D" id="3.30.450.20">
    <property type="entry name" value="PAS domain"/>
    <property type="match status" value="2"/>
</dbReference>
<dbReference type="OrthoDB" id="9792686at2"/>
<protein>
    <recommendedName>
        <fullName evidence="3">histidine kinase</fullName>
        <ecNumber evidence="3">2.7.13.3</ecNumber>
    </recommendedName>
</protein>
<evidence type="ECO:0000256" key="6">
    <source>
        <dbReference type="ARBA" id="ARBA00022679"/>
    </source>
</evidence>
<keyword evidence="13 14" id="KW-0472">Membrane</keyword>
<keyword evidence="17" id="KW-1185">Reference proteome</keyword>
<evidence type="ECO:0000313" key="16">
    <source>
        <dbReference type="EMBL" id="SIS60439.1"/>
    </source>
</evidence>
<dbReference type="Pfam" id="PF02518">
    <property type="entry name" value="HATPase_c"/>
    <property type="match status" value="1"/>
</dbReference>
<feature type="transmembrane region" description="Helical" evidence="14">
    <location>
        <begin position="12"/>
        <end position="33"/>
    </location>
</feature>
<sequence>MIRLPIHWKITALIFFILGFSLVIGGIFLVGNYSKTKEDDLKKRSVITARTVAELPEIRRGVAGGEEGQKRLNLVAEKVRIINDADYIVVLNMDRVRLTHPVEERIGSVSTGEDEGPAFAEHTYTSRATGEIGTVIRAFVPIMNQEHQQIGVVIAGYRLPGIIEILCSVYKEILWTACLSLFFGGWGSWLLARHIKRQMFHLEPHEIAKMLVERTEAFNAMHEGVIAIDTEERIQIFNDKAKQMMGVSGDVIGMNIREVIPDTRLPEILTLDQPVYNKELHVRNLDILSNRIPIKVGGKTVGVVSIFQDRTEVKKLAEELTGVKAFVNALRVQNHEHMNKLHTIAGLIQLGNSEKALDYVFEVTEEQEELTRFLSKNIKDDSISGLLLSKVSRGREMGIDVFIDRRSRLRSFPRYLDSHDFVVLLGNLIENSFDSFQKVPTREKEVYISITQTKNRLLIVVEDNGCGIPREMQDRIFRQGVSTKGGGERGIGLHLVHQIVEQGYGEIRLESEPGAGTCITVTFDQREGDAEDDFCAVNRG</sequence>
<evidence type="ECO:0000259" key="15">
    <source>
        <dbReference type="PROSITE" id="PS50109"/>
    </source>
</evidence>
<dbReference type="GO" id="GO:0000155">
    <property type="term" value="F:phosphorelay sensor kinase activity"/>
    <property type="evidence" value="ECO:0007669"/>
    <property type="project" value="InterPro"/>
</dbReference>
<keyword evidence="9 16" id="KW-0418">Kinase</keyword>
<keyword evidence="4" id="KW-1003">Cell membrane</keyword>
<evidence type="ECO:0000256" key="9">
    <source>
        <dbReference type="ARBA" id="ARBA00022777"/>
    </source>
</evidence>
<dbReference type="AlphaFoldDB" id="A0A1N7KFZ0"/>
<dbReference type="InterPro" id="IPR029151">
    <property type="entry name" value="Sensor-like_sf"/>
</dbReference>
<comment type="subcellular location">
    <subcellularLocation>
        <location evidence="2">Cell membrane</location>
        <topology evidence="2">Multi-pass membrane protein</topology>
    </subcellularLocation>
</comment>
<dbReference type="SUPFAM" id="SSF55785">
    <property type="entry name" value="PYP-like sensor domain (PAS domain)"/>
    <property type="match status" value="1"/>
</dbReference>
<dbReference type="PRINTS" id="PR00344">
    <property type="entry name" value="BCTRLSENSOR"/>
</dbReference>
<proteinExistence type="predicted"/>
<evidence type="ECO:0000256" key="11">
    <source>
        <dbReference type="ARBA" id="ARBA00022989"/>
    </source>
</evidence>
<dbReference type="InterPro" id="IPR036890">
    <property type="entry name" value="HATPase_C_sf"/>
</dbReference>
<evidence type="ECO:0000256" key="4">
    <source>
        <dbReference type="ARBA" id="ARBA00022475"/>
    </source>
</evidence>
<dbReference type="Gene3D" id="1.10.287.130">
    <property type="match status" value="1"/>
</dbReference>
<dbReference type="InterPro" id="IPR035965">
    <property type="entry name" value="PAS-like_dom_sf"/>
</dbReference>
<evidence type="ECO:0000256" key="5">
    <source>
        <dbReference type="ARBA" id="ARBA00022553"/>
    </source>
</evidence>
<dbReference type="InterPro" id="IPR033463">
    <property type="entry name" value="sCache_3"/>
</dbReference>
<evidence type="ECO:0000313" key="17">
    <source>
        <dbReference type="Proteomes" id="UP000186795"/>
    </source>
</evidence>
<evidence type="ECO:0000256" key="12">
    <source>
        <dbReference type="ARBA" id="ARBA00023012"/>
    </source>
</evidence>
<evidence type="ECO:0000256" key="14">
    <source>
        <dbReference type="SAM" id="Phobius"/>
    </source>
</evidence>
<dbReference type="InterPro" id="IPR000014">
    <property type="entry name" value="PAS"/>
</dbReference>
<keyword evidence="6" id="KW-0808">Transferase</keyword>
<evidence type="ECO:0000256" key="13">
    <source>
        <dbReference type="ARBA" id="ARBA00023136"/>
    </source>
</evidence>
<dbReference type="SMART" id="SM00387">
    <property type="entry name" value="HATPase_c"/>
    <property type="match status" value="1"/>
</dbReference>
<keyword evidence="5" id="KW-0597">Phosphoprotein</keyword>
<keyword evidence="7 14" id="KW-0812">Transmembrane</keyword>
<dbReference type="EC" id="2.7.13.3" evidence="3"/>
<name>A0A1N7KFZ0_9BACL</name>
<dbReference type="SMART" id="SM00091">
    <property type="entry name" value="PAS"/>
    <property type="match status" value="1"/>
</dbReference>
<dbReference type="SUPFAM" id="SSF55890">
    <property type="entry name" value="Sporulation response regulatory protein Spo0B"/>
    <property type="match status" value="1"/>
</dbReference>
<evidence type="ECO:0000256" key="8">
    <source>
        <dbReference type="ARBA" id="ARBA00022741"/>
    </source>
</evidence>
<reference evidence="17" key="1">
    <citation type="submission" date="2017-01" db="EMBL/GenBank/DDBJ databases">
        <authorList>
            <person name="Varghese N."/>
            <person name="Submissions S."/>
        </authorList>
    </citation>
    <scope>NUCLEOTIDE SEQUENCE [LARGE SCALE GENOMIC DNA]</scope>
    <source>
        <strain evidence="17">DSM 45196</strain>
    </source>
</reference>
<keyword evidence="8" id="KW-0547">Nucleotide-binding</keyword>
<dbReference type="InterPro" id="IPR005467">
    <property type="entry name" value="His_kinase_dom"/>
</dbReference>
<evidence type="ECO:0000256" key="2">
    <source>
        <dbReference type="ARBA" id="ARBA00004651"/>
    </source>
</evidence>
<dbReference type="Pfam" id="PF17203">
    <property type="entry name" value="sCache_3_2"/>
    <property type="match status" value="1"/>
</dbReference>
<dbReference type="PANTHER" id="PTHR43547">
    <property type="entry name" value="TWO-COMPONENT HISTIDINE KINASE"/>
    <property type="match status" value="1"/>
</dbReference>
<accession>A0A1N7KFZ0</accession>
<evidence type="ECO:0000256" key="3">
    <source>
        <dbReference type="ARBA" id="ARBA00012438"/>
    </source>
</evidence>
<dbReference type="RefSeq" id="WP_052528714.1">
    <property type="nucleotide sequence ID" value="NZ_CP048103.1"/>
</dbReference>
<feature type="transmembrane region" description="Helical" evidence="14">
    <location>
        <begin position="173"/>
        <end position="192"/>
    </location>
</feature>
<evidence type="ECO:0000256" key="10">
    <source>
        <dbReference type="ARBA" id="ARBA00022840"/>
    </source>
</evidence>
<dbReference type="InterPro" id="IPR003594">
    <property type="entry name" value="HATPase_dom"/>
</dbReference>
<evidence type="ECO:0000256" key="7">
    <source>
        <dbReference type="ARBA" id="ARBA00022692"/>
    </source>
</evidence>
<dbReference type="EMBL" id="FTOD01000003">
    <property type="protein sequence ID" value="SIS60439.1"/>
    <property type="molecule type" value="Genomic_DNA"/>
</dbReference>
<dbReference type="GO" id="GO:0005524">
    <property type="term" value="F:ATP binding"/>
    <property type="evidence" value="ECO:0007669"/>
    <property type="project" value="UniProtKB-KW"/>
</dbReference>
<organism evidence="16 17">
    <name type="scientific">Kroppenstedtia eburnea</name>
    <dbReference type="NCBI Taxonomy" id="714067"/>
    <lineage>
        <taxon>Bacteria</taxon>
        <taxon>Bacillati</taxon>
        <taxon>Bacillota</taxon>
        <taxon>Bacilli</taxon>
        <taxon>Bacillales</taxon>
        <taxon>Thermoactinomycetaceae</taxon>
        <taxon>Kroppenstedtia</taxon>
    </lineage>
</organism>
<dbReference type="SUPFAM" id="SSF103190">
    <property type="entry name" value="Sensory domain-like"/>
    <property type="match status" value="1"/>
</dbReference>
<dbReference type="GO" id="GO:0005886">
    <property type="term" value="C:plasma membrane"/>
    <property type="evidence" value="ECO:0007669"/>
    <property type="project" value="UniProtKB-SubCell"/>
</dbReference>
<dbReference type="Pfam" id="PF14689">
    <property type="entry name" value="SPOB_a"/>
    <property type="match status" value="1"/>
</dbReference>
<dbReference type="SUPFAM" id="SSF55874">
    <property type="entry name" value="ATPase domain of HSP90 chaperone/DNA topoisomerase II/histidine kinase"/>
    <property type="match status" value="1"/>
</dbReference>
<keyword evidence="11 14" id="KW-1133">Transmembrane helix</keyword>